<dbReference type="EMBL" id="FRFG01000047">
    <property type="protein sequence ID" value="SHO57723.1"/>
    <property type="molecule type" value="Genomic_DNA"/>
</dbReference>
<dbReference type="OrthoDB" id="8673316at2"/>
<dbReference type="AlphaFoldDB" id="A0A1M7YYT5"/>
<dbReference type="InterPro" id="IPR006059">
    <property type="entry name" value="SBP"/>
</dbReference>
<sequence length="382" mass="41631">MTLKHAVLKSPVLKSTVLKTGVLAAILGLSITSAHAGSDFDLTALIRAAKKEAPITVYDSTGKIVKQAKAFTKKYGVTAVGIKAKAPQILEIVSREAQAHNVKSDVVMLADAPAGIEQLLKKHYVTSWVPDDLKADIPTGFQDPLTVIQAPNVWAYNTALYRDCPVKNIWQLTLPEWHGKIAMQDPLGKPSYTDWFNQMSMHYDQQVADAYQAQFGHPLKTDEASATAAFVKALAENSPLLTNSDSKAAAAVGAPDVKTSFMGLISTAKFRKNKDGMKLGLCTGLKPFTGWSYPSLGFITKGTDSPNAARLFIHYMLTSEGIAPQGVDGKMSTNRSVHLPANEASGIAHHLDEIMTYHTSTAESDWVNRQDWQDLWSLSYQQ</sequence>
<dbReference type="PANTHER" id="PTHR30006">
    <property type="entry name" value="THIAMINE-BINDING PERIPLASMIC PROTEIN-RELATED"/>
    <property type="match status" value="1"/>
</dbReference>
<protein>
    <recommendedName>
        <fullName evidence="5">ABC transporter substrate-binding protein</fullName>
    </recommendedName>
</protein>
<dbReference type="Gene3D" id="3.40.190.10">
    <property type="entry name" value="Periplasmic binding protein-like II"/>
    <property type="match status" value="2"/>
</dbReference>
<feature type="signal peptide" evidence="2">
    <location>
        <begin position="1"/>
        <end position="36"/>
    </location>
</feature>
<reference evidence="4" key="1">
    <citation type="submission" date="2016-12" db="EMBL/GenBank/DDBJ databases">
        <authorList>
            <person name="Rodrigo-Torres L."/>
            <person name="Arahal R.D."/>
            <person name="Lucena T."/>
        </authorList>
    </citation>
    <scope>NUCLEOTIDE SEQUENCE [LARGE SCALE GENOMIC DNA]</scope>
</reference>
<feature type="chain" id="PRO_5012093843" description="ABC transporter substrate-binding protein" evidence="2">
    <location>
        <begin position="37"/>
        <end position="382"/>
    </location>
</feature>
<dbReference type="PANTHER" id="PTHR30006:SF2">
    <property type="entry name" value="ABC TRANSPORTER SUBSTRATE-BINDING PROTEIN"/>
    <property type="match status" value="1"/>
</dbReference>
<dbReference type="Pfam" id="PF13416">
    <property type="entry name" value="SBP_bac_8"/>
    <property type="match status" value="1"/>
</dbReference>
<evidence type="ECO:0000313" key="4">
    <source>
        <dbReference type="Proteomes" id="UP000184600"/>
    </source>
</evidence>
<keyword evidence="4" id="KW-1185">Reference proteome</keyword>
<accession>A0A1M7YYT5</accession>
<dbReference type="RefSeq" id="WP_073584934.1">
    <property type="nucleotide sequence ID" value="NZ_AP024898.1"/>
</dbReference>
<evidence type="ECO:0000256" key="1">
    <source>
        <dbReference type="ARBA" id="ARBA00022729"/>
    </source>
</evidence>
<dbReference type="Proteomes" id="UP000184600">
    <property type="component" value="Unassembled WGS sequence"/>
</dbReference>
<name>A0A1M7YYT5_9VIBR</name>
<organism evidence="3 4">
    <name type="scientific">Vibrio quintilis</name>
    <dbReference type="NCBI Taxonomy" id="1117707"/>
    <lineage>
        <taxon>Bacteria</taxon>
        <taxon>Pseudomonadati</taxon>
        <taxon>Pseudomonadota</taxon>
        <taxon>Gammaproteobacteria</taxon>
        <taxon>Vibrionales</taxon>
        <taxon>Vibrionaceae</taxon>
        <taxon>Vibrio</taxon>
    </lineage>
</organism>
<evidence type="ECO:0000313" key="3">
    <source>
        <dbReference type="EMBL" id="SHO57723.1"/>
    </source>
</evidence>
<gene>
    <name evidence="3" type="ORF">VQ7734_03493</name>
</gene>
<evidence type="ECO:0000256" key="2">
    <source>
        <dbReference type="SAM" id="SignalP"/>
    </source>
</evidence>
<dbReference type="STRING" id="1117707.VQ7734_03493"/>
<proteinExistence type="predicted"/>
<evidence type="ECO:0008006" key="5">
    <source>
        <dbReference type="Google" id="ProtNLM"/>
    </source>
</evidence>
<keyword evidence="1 2" id="KW-0732">Signal</keyword>
<dbReference type="SUPFAM" id="SSF53850">
    <property type="entry name" value="Periplasmic binding protein-like II"/>
    <property type="match status" value="1"/>
</dbReference>